<keyword evidence="2" id="KW-1185">Reference proteome</keyword>
<dbReference type="RefSeq" id="WP_317958017.1">
    <property type="nucleotide sequence ID" value="NZ_BSKO01000001.1"/>
</dbReference>
<protein>
    <submittedName>
        <fullName evidence="1">Uncharacterized protein</fullName>
    </submittedName>
</protein>
<evidence type="ECO:0000313" key="2">
    <source>
        <dbReference type="Proteomes" id="UP001275436"/>
    </source>
</evidence>
<reference evidence="1 2" key="1">
    <citation type="submission" date="2023-02" db="EMBL/GenBank/DDBJ databases">
        <title>Oceanobacillus kimchii IFOP_LL358 isolated form Alexandrium catenella lab strain.</title>
        <authorList>
            <person name="Gajardo G."/>
            <person name="Ueki S."/>
            <person name="Maruyama F."/>
        </authorList>
    </citation>
    <scope>NUCLEOTIDE SEQUENCE [LARGE SCALE GENOMIC DNA]</scope>
    <source>
        <strain evidence="1 2">IFOP_LL358</strain>
    </source>
</reference>
<dbReference type="EMBL" id="BSKO01000001">
    <property type="protein sequence ID" value="GLO66133.1"/>
    <property type="molecule type" value="Genomic_DNA"/>
</dbReference>
<accession>A0ABQ5TKI3</accession>
<organism evidence="1 2">
    <name type="scientific">Oceanobacillus kimchii</name>
    <dbReference type="NCBI Taxonomy" id="746691"/>
    <lineage>
        <taxon>Bacteria</taxon>
        <taxon>Bacillati</taxon>
        <taxon>Bacillota</taxon>
        <taxon>Bacilli</taxon>
        <taxon>Bacillales</taxon>
        <taxon>Bacillaceae</taxon>
        <taxon>Oceanobacillus</taxon>
    </lineage>
</organism>
<sequence length="249" mass="27026">MEQMVIHDTAEVVIKRKSDGHKVASAETQLASLTGSLGIDEKIYAGIGNKPIYRMRGQKELTTSFTNATFNLEFLSMSQGVDIVNKEVTVYKKEDGLQVASDETGLTVTIKGQPIGGKVDIRKVDGTLVELEAQSGAVNLPEGDFAQGDSVSAIYRTKIVGNVVEIEASKFSEAFEIEYYTIGYDLQTQQVYKDIRIQLDHAIPGGDFELSFEAGSAISPEITFEAMVAPNSDKIGRVIVSDHNASLTP</sequence>
<name>A0ABQ5TKI3_9BACI</name>
<comment type="caution">
    <text evidence="1">The sequence shown here is derived from an EMBL/GenBank/DDBJ whole genome shotgun (WGS) entry which is preliminary data.</text>
</comment>
<dbReference type="Proteomes" id="UP001275436">
    <property type="component" value="Unassembled WGS sequence"/>
</dbReference>
<proteinExistence type="predicted"/>
<evidence type="ECO:0000313" key="1">
    <source>
        <dbReference type="EMBL" id="GLO66133.1"/>
    </source>
</evidence>
<gene>
    <name evidence="1" type="ORF">MACH08_19170</name>
</gene>